<dbReference type="Proteomes" id="UP001235720">
    <property type="component" value="Unassembled WGS sequence"/>
</dbReference>
<dbReference type="EMBL" id="JAUCMM010000001">
    <property type="protein sequence ID" value="MDM7887016.1"/>
    <property type="molecule type" value="Genomic_DNA"/>
</dbReference>
<evidence type="ECO:0000313" key="3">
    <source>
        <dbReference type="Proteomes" id="UP001235720"/>
    </source>
</evidence>
<reference evidence="2 3" key="1">
    <citation type="submission" date="2023-06" db="EMBL/GenBank/DDBJ databases">
        <authorList>
            <person name="Feng G."/>
            <person name="Li J."/>
            <person name="Zhu H."/>
        </authorList>
    </citation>
    <scope>NUCLEOTIDE SEQUENCE [LARGE SCALE GENOMIC DNA]</scope>
    <source>
        <strain evidence="2 3">RHCJP20</strain>
    </source>
</reference>
<comment type="caution">
    <text evidence="2">The sequence shown here is derived from an EMBL/GenBank/DDBJ whole genome shotgun (WGS) entry which is preliminary data.</text>
</comment>
<accession>A0ABT7TBR5</accession>
<dbReference type="Pfam" id="PF20471">
    <property type="entry name" value="DUF6716"/>
    <property type="match status" value="1"/>
</dbReference>
<sequence length="453" mass="49281">MVGLVDTDSFAKWGAHLLATAPAHWRLELLVVATPRSASPTQLTAAFRGLDARLQHLAARPPEPVPVDAIVRQLRDDPPDAVLVACIGPVAELVIDQVHRRVRRRPVLLTGLPGISFPAKWKGVFFRARADLFVLHSHREVRAYRDLARAGGTDPHFALATLPFARSAVGGAVDGRTDGVRDAVVFAAQPSVPADELDRRRIVGWLVETALRHPEWRVVVKVRAASGEHQTHREQYPYPVLLPADAPPNLVVASGPMAQHLDRAVALVTVSSTAVLEAVARGVPALTLTDFGVSRTLINEVFVDSGLEGDATDLVAGRFGTVRPEWRHDNHFHPPTDDDWVDRAESLMRARDDGTLVDRPAARRSRGGALRRAWERKNALGSDDRSVLGVVALGLGTPVRAAKRVLRRLRGLVQPTPVSTAVVGPPRSQRDRVPAEPSRSQRDRVPAGPPPRG</sequence>
<protein>
    <submittedName>
        <fullName evidence="2">Uncharacterized protein</fullName>
    </submittedName>
</protein>
<dbReference type="InterPro" id="IPR046561">
    <property type="entry name" value="DUF6716"/>
</dbReference>
<proteinExistence type="predicted"/>
<name>A0ABT7TBR5_9MICO</name>
<organism evidence="2 3">
    <name type="scientific">Curtobacterium subtropicum</name>
    <dbReference type="NCBI Taxonomy" id="3055138"/>
    <lineage>
        <taxon>Bacteria</taxon>
        <taxon>Bacillati</taxon>
        <taxon>Actinomycetota</taxon>
        <taxon>Actinomycetes</taxon>
        <taxon>Micrococcales</taxon>
        <taxon>Microbacteriaceae</taxon>
        <taxon>Curtobacterium</taxon>
    </lineage>
</organism>
<feature type="region of interest" description="Disordered" evidence="1">
    <location>
        <begin position="416"/>
        <end position="453"/>
    </location>
</feature>
<gene>
    <name evidence="2" type="ORF">QUG98_00990</name>
</gene>
<feature type="compositionally biased region" description="Basic and acidic residues" evidence="1">
    <location>
        <begin position="428"/>
        <end position="445"/>
    </location>
</feature>
<keyword evidence="3" id="KW-1185">Reference proteome</keyword>
<dbReference type="RefSeq" id="WP_289468789.1">
    <property type="nucleotide sequence ID" value="NZ_JAUCMM010000001.1"/>
</dbReference>
<evidence type="ECO:0000256" key="1">
    <source>
        <dbReference type="SAM" id="MobiDB-lite"/>
    </source>
</evidence>
<dbReference type="SUPFAM" id="SSF53756">
    <property type="entry name" value="UDP-Glycosyltransferase/glycogen phosphorylase"/>
    <property type="match status" value="1"/>
</dbReference>
<evidence type="ECO:0000313" key="2">
    <source>
        <dbReference type="EMBL" id="MDM7887016.1"/>
    </source>
</evidence>